<sequence>MNQFTYFHSKTNYLGRKIVLALISLMFFISILLQISMYFVFFNRIQAEYDYIASGESALYWSVNKILNASTTFQLKEIFWSLNSLVIIFSCIILAFLITMQVQLYRQRANGDKLFIYLFILIPTVFFLLFAINALQPGLVSRGIFRQRNGNDVLINLPIKDKINYSSCWVSMIFAFISIILIIYAKKLFGFIQKDKILNKQLPDTKELKNKIKNILNSNQLSK</sequence>
<feature type="transmembrane region" description="Helical" evidence="1">
    <location>
        <begin position="18"/>
        <end position="41"/>
    </location>
</feature>
<dbReference type="AlphaFoldDB" id="A0AAI8AMF5"/>
<evidence type="ECO:0000313" key="2">
    <source>
        <dbReference type="EMBL" id="AFX74147.1"/>
    </source>
</evidence>
<dbReference type="EMBL" id="CP003914">
    <property type="protein sequence ID" value="AFX74147.1"/>
    <property type="molecule type" value="Genomic_DNA"/>
</dbReference>
<keyword evidence="1" id="KW-0472">Membrane</keyword>
<keyword evidence="1" id="KW-0812">Transmembrane</keyword>
<proteinExistence type="predicted"/>
<gene>
    <name evidence="2" type="ORF">MOS_218</name>
</gene>
<evidence type="ECO:0008006" key="4">
    <source>
        <dbReference type="Google" id="ProtNLM"/>
    </source>
</evidence>
<dbReference type="Proteomes" id="UP000009399">
    <property type="component" value="Chromosome"/>
</dbReference>
<feature type="transmembrane region" description="Helical" evidence="1">
    <location>
        <begin position="114"/>
        <end position="135"/>
    </location>
</feature>
<dbReference type="GeneID" id="93248342"/>
<dbReference type="KEGG" id="mhs:MOS_218"/>
<protein>
    <recommendedName>
        <fullName evidence="4">Transmembrane protein</fullName>
    </recommendedName>
</protein>
<evidence type="ECO:0000256" key="1">
    <source>
        <dbReference type="SAM" id="Phobius"/>
    </source>
</evidence>
<accession>A0AAI8AMF5</accession>
<dbReference type="RefSeq" id="WP_015084077.1">
    <property type="nucleotide sequence ID" value="NC_019552.1"/>
</dbReference>
<name>A0AAI8AMF5_MESHY</name>
<feature type="transmembrane region" description="Helical" evidence="1">
    <location>
        <begin position="163"/>
        <end position="184"/>
    </location>
</feature>
<keyword evidence="1" id="KW-1133">Transmembrane helix</keyword>
<evidence type="ECO:0000313" key="3">
    <source>
        <dbReference type="Proteomes" id="UP000009399"/>
    </source>
</evidence>
<reference evidence="2 3" key="1">
    <citation type="journal article" date="2013" name="Genome Announc.">
        <title>Complete Genome Sequence of Mycoplasma hyorhinis Strain SK76.</title>
        <authorList>
            <person name="Goodison S."/>
            <person name="Urquidi V."/>
            <person name="Kumar D."/>
            <person name="Reyes L."/>
            <person name="Rosser C.J."/>
        </authorList>
    </citation>
    <scope>NUCLEOTIDE SEQUENCE [LARGE SCALE GENOMIC DNA]</scope>
    <source>
        <strain evidence="2 3">SK76</strain>
    </source>
</reference>
<feature type="transmembrane region" description="Helical" evidence="1">
    <location>
        <begin position="78"/>
        <end position="102"/>
    </location>
</feature>
<organism evidence="2 3">
    <name type="scientific">Mesomycoplasma hyorhinis SK76</name>
    <dbReference type="NCBI Taxonomy" id="1118964"/>
    <lineage>
        <taxon>Bacteria</taxon>
        <taxon>Bacillati</taxon>
        <taxon>Mycoplasmatota</taxon>
        <taxon>Mycoplasmoidales</taxon>
        <taxon>Metamycoplasmataceae</taxon>
        <taxon>Mesomycoplasma</taxon>
    </lineage>
</organism>